<reference evidence="1 2" key="1">
    <citation type="submission" date="2020-07" db="EMBL/GenBank/DDBJ databases">
        <title>Taxonomic revisions and descriptions of new bacterial species based on genomic comparisons in the high-G+C-content subgroup of the family Alcaligenaceae.</title>
        <authorList>
            <person name="Szabo A."/>
            <person name="Felfoldi T."/>
        </authorList>
    </citation>
    <scope>NUCLEOTIDE SEQUENCE [LARGE SCALE GENOMIC DNA]</scope>
    <source>
        <strain evidence="1 2">DSM 25667</strain>
    </source>
</reference>
<sequence length="629" mass="70400">MQPRLLEYYNRELEYLRELGAEFAERYPKVAGRLAMNGTEVADPYVERLLEGFSFLTARIQMKMDAEFPRFSQRLMDVAYPNYLAPVPSMTVVQFAPSMNEGTLATGFRLPRGTILRAGLTPGEQTRCEFSTAHELTLWPIRVESAELTGPPADIPLSRLGLSGRGSPVRAALRIRIALCGGSLLHELDLDQLMFYLNGQDVQMSRLLELAVGHTVAVLCHDTDRPVNRLERLPRSAVRHEGFDTAQALLPADARLFQGYRLLQEYFAFPDRYRFFSINGLRSALKRVGASQTCKSFELTVLLDSSVPELENLITAEHLALHCTPAVNLVSRRADRIAVSTREHEHHVVVERSSPRDYEVFSVNKVIGHISSDEQREFRPFYSSVEKDGGDYGAYFSVRREARVLSDMGKREGTRTAYTGSEVFLSLVDRNEAPHSEKLRHLSVETLCTNRDLPLLLPRGGESDFSLRISAPVASVRILKGPTKPRPALTDSAATWRLISHMGLNYLSLVDIDELKGAHAMRELLGLYTNMADAATSRQISGIRRIRIKAMHRHLPVPGPLLMGRGVKIDVSLDETAFAGISPFMFGAVLEHFFARHVSINMMTEMCLSTLQRGQIASWPVRLGGRPAV</sequence>
<keyword evidence="2" id="KW-1185">Reference proteome</keyword>
<gene>
    <name evidence="1" type="primary">tssF</name>
    <name evidence="1" type="ORF">H0A62_12765</name>
</gene>
<dbReference type="PANTHER" id="PTHR35370">
    <property type="entry name" value="CYTOPLASMIC PROTEIN-RELATED-RELATED"/>
    <property type="match status" value="1"/>
</dbReference>
<dbReference type="NCBIfam" id="TIGR03359">
    <property type="entry name" value="VI_chp_6"/>
    <property type="match status" value="1"/>
</dbReference>
<organism evidence="1 2">
    <name type="scientific">Pollutimonas harenae</name>
    <dbReference type="NCBI Taxonomy" id="657015"/>
    <lineage>
        <taxon>Bacteria</taxon>
        <taxon>Pseudomonadati</taxon>
        <taxon>Pseudomonadota</taxon>
        <taxon>Betaproteobacteria</taxon>
        <taxon>Burkholderiales</taxon>
        <taxon>Alcaligenaceae</taxon>
        <taxon>Pollutimonas</taxon>
    </lineage>
</organism>
<dbReference type="RefSeq" id="WP_130040219.1">
    <property type="nucleotide sequence ID" value="NZ_JACCEV010000003.1"/>
</dbReference>
<dbReference type="EMBL" id="JACCEV010000003">
    <property type="protein sequence ID" value="NYT86477.1"/>
    <property type="molecule type" value="Genomic_DNA"/>
</dbReference>
<dbReference type="AlphaFoldDB" id="A0A853GWF7"/>
<protein>
    <submittedName>
        <fullName evidence="1">Type VI secretion system baseplate subunit TssF</fullName>
    </submittedName>
</protein>
<dbReference type="InterPro" id="IPR010272">
    <property type="entry name" value="T6SS_TssF"/>
</dbReference>
<dbReference type="Proteomes" id="UP000554144">
    <property type="component" value="Unassembled WGS sequence"/>
</dbReference>
<dbReference type="PIRSF" id="PIRSF028304">
    <property type="entry name" value="UCP028304"/>
    <property type="match status" value="1"/>
</dbReference>
<dbReference type="OrthoDB" id="9763676at2"/>
<evidence type="ECO:0000313" key="1">
    <source>
        <dbReference type="EMBL" id="NYT86477.1"/>
    </source>
</evidence>
<name>A0A853GWF7_9BURK</name>
<comment type="caution">
    <text evidence="1">The sequence shown here is derived from an EMBL/GenBank/DDBJ whole genome shotgun (WGS) entry which is preliminary data.</text>
</comment>
<accession>A0A853GWF7</accession>
<dbReference type="PANTHER" id="PTHR35370:SF1">
    <property type="entry name" value="TYPE VI SECRETION SYSTEM COMPONENT TSSF1"/>
    <property type="match status" value="1"/>
</dbReference>
<evidence type="ECO:0000313" key="2">
    <source>
        <dbReference type="Proteomes" id="UP000554144"/>
    </source>
</evidence>
<proteinExistence type="predicted"/>
<dbReference type="Pfam" id="PF05947">
    <property type="entry name" value="T6SS_TssF"/>
    <property type="match status" value="1"/>
</dbReference>